<sequence>MCVAFDESEAKMKKAKSTPPVVLPTGKFDTWTVTSLRDSFIDELAKDRVSITLQMFFYAITYAGWAEVQRSVSQWVKAKTGRCVTVFVGTDHAITDPSVIEVMHRQGINVRLMNSYSGVFHPKVIWMSGKSRNLVWVGSNNLTKDGLLNNIEFAVLIKSHTVPADLNLWAKSVEAGSSEITDELIDSYKEERELFERNRAAAKSTTFTWSRRGGPKSETKKTAQSGDLIVEIMPEETRGGNQIQFPKAAVKSFFGLDMPGDQTTINLQRKGSKDVRQLVITVFSNNTVRLSVNELEYRDRPCVIVFHRARGGRVVFEIVSESIFPSRYRALISTCTHQTRQGSRRWNIL</sequence>
<evidence type="ECO:0000259" key="1">
    <source>
        <dbReference type="Pfam" id="PF13091"/>
    </source>
</evidence>
<proteinExistence type="predicted"/>
<name>A0A1J5SC82_9ZZZZ</name>
<organism evidence="2">
    <name type="scientific">mine drainage metagenome</name>
    <dbReference type="NCBI Taxonomy" id="410659"/>
    <lineage>
        <taxon>unclassified sequences</taxon>
        <taxon>metagenomes</taxon>
        <taxon>ecological metagenomes</taxon>
    </lineage>
</organism>
<dbReference type="InterPro" id="IPR025202">
    <property type="entry name" value="PLD-like_dom"/>
</dbReference>
<dbReference type="CDD" id="cd09117">
    <property type="entry name" value="PLDc_Bfil_DEXD_like"/>
    <property type="match status" value="1"/>
</dbReference>
<dbReference type="EMBL" id="MLJW01000046">
    <property type="protein sequence ID" value="OIR05967.1"/>
    <property type="molecule type" value="Genomic_DNA"/>
</dbReference>
<accession>A0A1J5SC82</accession>
<protein>
    <recommendedName>
        <fullName evidence="1">Phospholipase D-like domain-containing protein</fullName>
    </recommendedName>
</protein>
<feature type="domain" description="Phospholipase D-like" evidence="1">
    <location>
        <begin position="97"/>
        <end position="166"/>
    </location>
</feature>
<dbReference type="Gene3D" id="3.30.870.10">
    <property type="entry name" value="Endonuclease Chain A"/>
    <property type="match status" value="1"/>
</dbReference>
<evidence type="ECO:0000313" key="2">
    <source>
        <dbReference type="EMBL" id="OIR05967.1"/>
    </source>
</evidence>
<dbReference type="AlphaFoldDB" id="A0A1J5SC82"/>
<reference evidence="2" key="1">
    <citation type="submission" date="2016-10" db="EMBL/GenBank/DDBJ databases">
        <title>Sequence of Gallionella enrichment culture.</title>
        <authorList>
            <person name="Poehlein A."/>
            <person name="Muehling M."/>
            <person name="Daniel R."/>
        </authorList>
    </citation>
    <scope>NUCLEOTIDE SEQUENCE</scope>
</reference>
<comment type="caution">
    <text evidence="2">The sequence shown here is derived from an EMBL/GenBank/DDBJ whole genome shotgun (WGS) entry which is preliminary data.</text>
</comment>
<dbReference type="SUPFAM" id="SSF56024">
    <property type="entry name" value="Phospholipase D/nuclease"/>
    <property type="match status" value="1"/>
</dbReference>
<gene>
    <name evidence="2" type="ORF">GALL_117640</name>
</gene>
<dbReference type="Pfam" id="PF13091">
    <property type="entry name" value="PLDc_2"/>
    <property type="match status" value="1"/>
</dbReference>